<reference evidence="1" key="1">
    <citation type="submission" date="2023-04" db="EMBL/GenBank/DDBJ databases">
        <title>Draft Genome sequencing of Naganishia species isolated from polar environments using Oxford Nanopore Technology.</title>
        <authorList>
            <person name="Leo P."/>
            <person name="Venkateswaran K."/>
        </authorList>
    </citation>
    <scope>NUCLEOTIDE SEQUENCE</scope>
    <source>
        <strain evidence="1">DBVPG 5303</strain>
    </source>
</reference>
<gene>
    <name evidence="1" type="ORF">QFC24_001617</name>
</gene>
<sequence length="806" mass="88582">MENDEFATRRRALESSSPFLNHSNGLYGLGLGLEFPLHNRFVLVDSEVLRNQKGNREESHPDMTPSARAKVLPWIHDQIAPVVPVIEQSIDDGGHNDPLVSAAEFHNREVEQRHIKDAPTRKPTEGVIEHQSSSPHLARAVDRQSWMDAQSVERERLEEEYENESRIHAGRSEHGQLHGNEAGGSNRKPAAEAERLVDNNEEKNEVDREEVKEKEAAGRPKKKDHKHRHQHHHDHHKHGRKGKRHSRDNVSEGEHATERSPEPTQSHAATATTESYHGSRADETKPLPGKPTTQPNLNAPLMQSAPWDLPPDMNAQGMPPLFYPPIPNFGQYQPLQAVGGEQSRGSAGMPMQGLAWGAQAQQAEPPQHTSYNGNRGPAFTAPQYGQSSHPAFPSHGDALHSTLEISQGSRTVPPAPHDETCSPRTLPTARFPFPPFAPSNHQPASSFNQRTEDGAFNAYVRENMQHDRIPGVPEQYGAQWLPGMPLPPFAGIPYGPYFSPAGMPVTGAAMPVDASGVGEGQEIPIDTATTLGKEASRSSSSVRPHQEETGESDQEMARLRGQMKKNAEESRKAIDGEKERNALHEERLDALAKLAVSRRKGEKQRDDTNSDKSGLPKTSKKGKRGNVIDPTYVETPEGFIKTYERVEVMPDIPEHKTSTPSSAPTSSKKPQVRRMTQQTQKTVETQPTFTSGPSFGHFGRPFSHDYENGTHDLHGGFPIDSFPVDPARIVVMQRTVEAKPGFGVPVSALGGFGLGMGIFSPFGVASEEGDREAHSKRSAYVETVSDEEVSEVHGDVMPTVDVDAPA</sequence>
<proteinExistence type="predicted"/>
<name>A0ACC2XSJ6_9TREE</name>
<dbReference type="Proteomes" id="UP001234202">
    <property type="component" value="Unassembled WGS sequence"/>
</dbReference>
<evidence type="ECO:0000313" key="2">
    <source>
        <dbReference type="Proteomes" id="UP001234202"/>
    </source>
</evidence>
<keyword evidence="2" id="KW-1185">Reference proteome</keyword>
<organism evidence="1 2">
    <name type="scientific">Naganishia onofrii</name>
    <dbReference type="NCBI Taxonomy" id="1851511"/>
    <lineage>
        <taxon>Eukaryota</taxon>
        <taxon>Fungi</taxon>
        <taxon>Dikarya</taxon>
        <taxon>Basidiomycota</taxon>
        <taxon>Agaricomycotina</taxon>
        <taxon>Tremellomycetes</taxon>
        <taxon>Filobasidiales</taxon>
        <taxon>Filobasidiaceae</taxon>
        <taxon>Naganishia</taxon>
    </lineage>
</organism>
<accession>A0ACC2XSJ6</accession>
<dbReference type="EMBL" id="JASBWV010000004">
    <property type="protein sequence ID" value="KAJ9126588.1"/>
    <property type="molecule type" value="Genomic_DNA"/>
</dbReference>
<protein>
    <submittedName>
        <fullName evidence="1">Uncharacterized protein</fullName>
    </submittedName>
</protein>
<comment type="caution">
    <text evidence="1">The sequence shown here is derived from an EMBL/GenBank/DDBJ whole genome shotgun (WGS) entry which is preliminary data.</text>
</comment>
<evidence type="ECO:0000313" key="1">
    <source>
        <dbReference type="EMBL" id="KAJ9126588.1"/>
    </source>
</evidence>